<dbReference type="AlphaFoldDB" id="A0A0F9RUJ2"/>
<organism evidence="1">
    <name type="scientific">marine sediment metagenome</name>
    <dbReference type="NCBI Taxonomy" id="412755"/>
    <lineage>
        <taxon>unclassified sequences</taxon>
        <taxon>metagenomes</taxon>
        <taxon>ecological metagenomes</taxon>
    </lineage>
</organism>
<sequence length="145" mass="16286">MAKLDVFVQKKTTISIGGKSWIFSELTLADIAAFKACLKEQRDKANNARRMRLLKDAKEVSNLDPVELLRLVDTSISDDDFEKESETIEGIGHLAHLSLKHHHPELTLVDTLNMITTNLIEAITEAMFPSLAEPNKKKVTSRSKE</sequence>
<name>A0A0F9RUJ2_9ZZZZ</name>
<dbReference type="EMBL" id="LAZR01003198">
    <property type="protein sequence ID" value="KKN20893.1"/>
    <property type="molecule type" value="Genomic_DNA"/>
</dbReference>
<accession>A0A0F9RUJ2</accession>
<proteinExistence type="predicted"/>
<gene>
    <name evidence="1" type="ORF">LCGC14_0930970</name>
</gene>
<comment type="caution">
    <text evidence="1">The sequence shown here is derived from an EMBL/GenBank/DDBJ whole genome shotgun (WGS) entry which is preliminary data.</text>
</comment>
<protein>
    <submittedName>
        <fullName evidence="1">Uncharacterized protein</fullName>
    </submittedName>
</protein>
<evidence type="ECO:0000313" key="1">
    <source>
        <dbReference type="EMBL" id="KKN20893.1"/>
    </source>
</evidence>
<reference evidence="1" key="1">
    <citation type="journal article" date="2015" name="Nature">
        <title>Complex archaea that bridge the gap between prokaryotes and eukaryotes.</title>
        <authorList>
            <person name="Spang A."/>
            <person name="Saw J.H."/>
            <person name="Jorgensen S.L."/>
            <person name="Zaremba-Niedzwiedzka K."/>
            <person name="Martijn J."/>
            <person name="Lind A.E."/>
            <person name="van Eijk R."/>
            <person name="Schleper C."/>
            <person name="Guy L."/>
            <person name="Ettema T.J."/>
        </authorList>
    </citation>
    <scope>NUCLEOTIDE SEQUENCE</scope>
</reference>